<comment type="function">
    <text evidence="5">The lipid II isoglutaminyl synthase complex catalyzes the formation of alpha-D-isoglutamine in the cell wall lipid II stem peptide. The MurT subunit catalyzes the ATP-dependent amidation of D-glutamate residue of lipid II, converting it to an isoglutamine residue.</text>
</comment>
<dbReference type="HAMAP" id="MF_02214">
    <property type="entry name" value="Lipid_II_synth_MurT"/>
    <property type="match status" value="1"/>
</dbReference>
<feature type="domain" description="Lipid II isoglutaminyl synthase (glutamine-hydrolyzing) subunit MurT C-terminal" evidence="7">
    <location>
        <begin position="329"/>
        <end position="438"/>
    </location>
</feature>
<dbReference type="GO" id="GO:0016874">
    <property type="term" value="F:ligase activity"/>
    <property type="evidence" value="ECO:0007669"/>
    <property type="project" value="UniProtKB-KW"/>
</dbReference>
<feature type="binding site" evidence="5">
    <location>
        <position position="241"/>
    </location>
    <ligand>
        <name>Zn(2+)</name>
        <dbReference type="ChEBI" id="CHEBI:29105"/>
    </ligand>
</feature>
<evidence type="ECO:0000256" key="3">
    <source>
        <dbReference type="ARBA" id="ARBA00022741"/>
    </source>
</evidence>
<evidence type="ECO:0000259" key="7">
    <source>
        <dbReference type="Pfam" id="PF08353"/>
    </source>
</evidence>
<evidence type="ECO:0000259" key="6">
    <source>
        <dbReference type="Pfam" id="PF08245"/>
    </source>
</evidence>
<gene>
    <name evidence="5" type="primary">murT</name>
    <name evidence="8" type="ORF">RQP52_35500</name>
</gene>
<dbReference type="Pfam" id="PF08353">
    <property type="entry name" value="MurT_C"/>
    <property type="match status" value="1"/>
</dbReference>
<feature type="domain" description="Mur ligase central" evidence="6">
    <location>
        <begin position="66"/>
        <end position="291"/>
    </location>
</feature>
<keyword evidence="5" id="KW-0862">Zinc</keyword>
<comment type="subunit">
    <text evidence="5">Forms a heterodimer with GatD.</text>
</comment>
<keyword evidence="2 5" id="KW-0436">Ligase</keyword>
<keyword evidence="5" id="KW-0961">Cell wall biogenesis/degradation</keyword>
<keyword evidence="5" id="KW-0573">Peptidoglycan synthesis</keyword>
<protein>
    <recommendedName>
        <fullName evidence="5">Lipid II isoglutaminyl synthase (glutamine-hydrolyzing) subunit MurT</fullName>
        <ecNumber evidence="5">6.3.5.13</ecNumber>
    </recommendedName>
</protein>
<dbReference type="PROSITE" id="PS01011">
    <property type="entry name" value="FOLYLPOLYGLU_SYNT_1"/>
    <property type="match status" value="1"/>
</dbReference>
<keyword evidence="9" id="KW-1185">Reference proteome</keyword>
<proteinExistence type="inferred from homology"/>
<comment type="pathway">
    <text evidence="1 5">Cell wall biogenesis; peptidoglycan biosynthesis.</text>
</comment>
<comment type="catalytic activity">
    <reaction evidence="5">
        <text>beta-D-GlcNAc-(1-&gt;4)-Mur2Ac(oyl-L-Ala-gamma-D-Glu-L-Lys-D-Ala-D-Ala)-di-trans,octa-cis-undecaprenyl diphosphate + ATP = beta-D-GlcNAc-(1-&gt;4)-Mur2Ac(oyl-L-Ala-gamma-D-O-P-Glu-L-Lys-D-Ala-D-Ala)-di-trans,octa-cis-undecaprenyl diphosphate + ADP</text>
        <dbReference type="Rhea" id="RHEA:59488"/>
        <dbReference type="ChEBI" id="CHEBI:30616"/>
        <dbReference type="ChEBI" id="CHEBI:60033"/>
        <dbReference type="ChEBI" id="CHEBI:143132"/>
        <dbReference type="ChEBI" id="CHEBI:456216"/>
    </reaction>
</comment>
<comment type="caution">
    <text evidence="8">The sequence shown here is derived from an EMBL/GenBank/DDBJ whole genome shotgun (WGS) entry which is preliminary data.</text>
</comment>
<evidence type="ECO:0000256" key="5">
    <source>
        <dbReference type="HAMAP-Rule" id="MF_02214"/>
    </source>
</evidence>
<organism evidence="8 9">
    <name type="scientific">Paenibacillus violae</name>
    <dbReference type="NCBI Taxonomy" id="3077234"/>
    <lineage>
        <taxon>Bacteria</taxon>
        <taxon>Bacillati</taxon>
        <taxon>Bacillota</taxon>
        <taxon>Bacilli</taxon>
        <taxon>Bacillales</taxon>
        <taxon>Paenibacillaceae</taxon>
        <taxon>Paenibacillus</taxon>
    </lineage>
</organism>
<comment type="catalytic activity">
    <reaction evidence="5">
        <text>beta-D-GlcNAc-(1-&gt;4)-Mur2Ac(oyl-L-Ala-gamma-D-O-P-Glu-L-Lys-D-Ala-D-Ala)-di-trans,octa-cis-undecaprenyl diphosphate + NH4(+) = beta-D-GlcNAc-(1-&gt;4)-Mur2Ac(oyl-L-Ala-D-isoglutaminyl-L-Lys-D-Ala-D-Ala)-di-trans,octa-cis-undecaprenyl diphosphate + phosphate + H(+)</text>
        <dbReference type="Rhea" id="RHEA:57932"/>
        <dbReference type="ChEBI" id="CHEBI:15378"/>
        <dbReference type="ChEBI" id="CHEBI:28938"/>
        <dbReference type="ChEBI" id="CHEBI:43474"/>
        <dbReference type="ChEBI" id="CHEBI:62233"/>
        <dbReference type="ChEBI" id="CHEBI:143132"/>
    </reaction>
</comment>
<feature type="binding site" evidence="5">
    <location>
        <position position="219"/>
    </location>
    <ligand>
        <name>Zn(2+)</name>
        <dbReference type="ChEBI" id="CHEBI:29105"/>
    </ligand>
</feature>
<sequence length="458" mass="51578">MGAFTILKGAEVMIKKNVAIISGKTAGKLSRLLGHHGSTLPGVVAIKIDPNIIRKLSHQIKHFIFITGTNGKTTTSNLLAHLLRSTGMKIVNNFEGANMMSGVAACLINNTTILGQLKYDYAVLEIDEASLPAILKQITPQMLIITNFFRDQLDRYGEIDMLIKDIEKAIHPIETKMILNADDPFVFRLSSLNKNNIYYGLGKRAYAFGDYGTSESKYCPMCGDEMLYEHIHFNQLGFFSCSCGFERPTPHYEIDRIQSNPITFSMKSGTYQMKMTGTYNVYNALAAITCATELGIQDKNIKDSLLNFHLANGRMDLFFYKGFPYIVNLNKNPSGMNVSISEILSTHYEKQIVYFINDSIADGKDVSWIWDIDFECLQREDIQRIICSGTRASDITLRLKYAGIDPNKVIKIPSIEKAIQYAFSHPMPTYLLPTYTALLEVKNHTERSIKKENESCTL</sequence>
<keyword evidence="4 5" id="KW-0067">ATP-binding</keyword>
<dbReference type="PANTHER" id="PTHR23135:SF7">
    <property type="entry name" value="LIPID II ISOGLUTAMINYL SYNTHASE (GLUTAMINE-HYDROLYZING) SUBUNIT MURT"/>
    <property type="match status" value="1"/>
</dbReference>
<feature type="binding site" evidence="5">
    <location>
        <position position="222"/>
    </location>
    <ligand>
        <name>Zn(2+)</name>
        <dbReference type="ChEBI" id="CHEBI:29105"/>
    </ligand>
</feature>
<comment type="similarity">
    <text evidence="5">Belongs to the MurCDEF family. MurT subfamily.</text>
</comment>
<dbReference type="InterPro" id="IPR013564">
    <property type="entry name" value="MurT_C"/>
</dbReference>
<dbReference type="Pfam" id="PF08245">
    <property type="entry name" value="Mur_ligase_M"/>
    <property type="match status" value="1"/>
</dbReference>
<dbReference type="InterPro" id="IPR013221">
    <property type="entry name" value="Mur_ligase_cen"/>
</dbReference>
<feature type="binding site" evidence="5">
    <location>
        <position position="243"/>
    </location>
    <ligand>
        <name>Zn(2+)</name>
        <dbReference type="ChEBI" id="CHEBI:29105"/>
    </ligand>
</feature>
<evidence type="ECO:0000256" key="4">
    <source>
        <dbReference type="ARBA" id="ARBA00022840"/>
    </source>
</evidence>
<reference evidence="8 9" key="1">
    <citation type="submission" date="2023-10" db="EMBL/GenBank/DDBJ databases">
        <title>Paenibacillus strain PFR10 Genome sequencing and assembly.</title>
        <authorList>
            <person name="Kim I."/>
        </authorList>
    </citation>
    <scope>NUCLEOTIDE SEQUENCE [LARGE SCALE GENOMIC DNA]</scope>
    <source>
        <strain evidence="8 9">PFR10</strain>
    </source>
</reference>
<keyword evidence="5" id="KW-0479">Metal-binding</keyword>
<evidence type="ECO:0000256" key="2">
    <source>
        <dbReference type="ARBA" id="ARBA00022598"/>
    </source>
</evidence>
<evidence type="ECO:0000256" key="1">
    <source>
        <dbReference type="ARBA" id="ARBA00004752"/>
    </source>
</evidence>
<dbReference type="Gene3D" id="3.40.1190.10">
    <property type="entry name" value="Mur-like, catalytic domain"/>
    <property type="match status" value="1"/>
</dbReference>
<comment type="catalytic activity">
    <reaction evidence="5">
        <text>beta-D-GlcNAc-(1-&gt;4)-Mur2Ac(oyl-L-Ala-gamma-D-Glu-L-Lys-D-Ala-D-Ala)-di-trans,octa-cis-undecaprenyl diphosphate + L-glutamine + ATP + H2O = beta-D-GlcNAc-(1-&gt;4)-Mur2Ac(oyl-L-Ala-D-isoglutaminyl-L-Lys-D-Ala-D-Ala)-di-trans,octa-cis-undecaprenyl diphosphate + L-glutamate + ADP + phosphate + H(+)</text>
        <dbReference type="Rhea" id="RHEA:57928"/>
        <dbReference type="ChEBI" id="CHEBI:15377"/>
        <dbReference type="ChEBI" id="CHEBI:15378"/>
        <dbReference type="ChEBI" id="CHEBI:29985"/>
        <dbReference type="ChEBI" id="CHEBI:30616"/>
        <dbReference type="ChEBI" id="CHEBI:43474"/>
        <dbReference type="ChEBI" id="CHEBI:58359"/>
        <dbReference type="ChEBI" id="CHEBI:60033"/>
        <dbReference type="ChEBI" id="CHEBI:62233"/>
        <dbReference type="ChEBI" id="CHEBI:456216"/>
        <dbReference type="EC" id="6.3.5.13"/>
    </reaction>
</comment>
<dbReference type="EC" id="6.3.5.13" evidence="5"/>
<dbReference type="EMBL" id="JAWCUD010000024">
    <property type="protein sequence ID" value="MDU0206377.1"/>
    <property type="molecule type" value="Genomic_DNA"/>
</dbReference>
<keyword evidence="3 5" id="KW-0547">Nucleotide-binding</keyword>
<evidence type="ECO:0000313" key="8">
    <source>
        <dbReference type="EMBL" id="MDU0206377.1"/>
    </source>
</evidence>
<dbReference type="InterPro" id="IPR036565">
    <property type="entry name" value="Mur-like_cat_sf"/>
</dbReference>
<feature type="active site" evidence="5">
    <location>
        <position position="365"/>
    </location>
</feature>
<dbReference type="SUPFAM" id="SSF53623">
    <property type="entry name" value="MurD-like peptide ligases, catalytic domain"/>
    <property type="match status" value="1"/>
</dbReference>
<dbReference type="InterPro" id="IPR018109">
    <property type="entry name" value="Folylpolyglutamate_synth_CS"/>
</dbReference>
<dbReference type="PANTHER" id="PTHR23135">
    <property type="entry name" value="MUR LIGASE FAMILY MEMBER"/>
    <property type="match status" value="1"/>
</dbReference>
<keyword evidence="5" id="KW-0133">Cell shape</keyword>
<evidence type="ECO:0000313" key="9">
    <source>
        <dbReference type="Proteomes" id="UP001260980"/>
    </source>
</evidence>
<name>A0ABU3RQD2_9BACL</name>
<dbReference type="InterPro" id="IPR043703">
    <property type="entry name" value="Lipid_II_synth_MurT"/>
</dbReference>
<dbReference type="Proteomes" id="UP001260980">
    <property type="component" value="Unassembled WGS sequence"/>
</dbReference>
<accession>A0ABU3RQD2</accession>